<dbReference type="CDD" id="cd08054">
    <property type="entry name" value="gp6"/>
    <property type="match status" value="1"/>
</dbReference>
<evidence type="ECO:0008006" key="3">
    <source>
        <dbReference type="Google" id="ProtNLM"/>
    </source>
</evidence>
<dbReference type="Pfam" id="PF05135">
    <property type="entry name" value="Phage_connect_1"/>
    <property type="match status" value="1"/>
</dbReference>
<dbReference type="EMBL" id="QRGO01000002">
    <property type="protein sequence ID" value="RDV02147.1"/>
    <property type="molecule type" value="Genomic_DNA"/>
</dbReference>
<dbReference type="Gene3D" id="1.10.3230.30">
    <property type="entry name" value="Phage gp6-like head-tail connector protein"/>
    <property type="match status" value="1"/>
</dbReference>
<dbReference type="AlphaFoldDB" id="A0A371B3R7"/>
<organism evidence="1 2">
    <name type="scientific">Undibacter mobilis</name>
    <dbReference type="NCBI Taxonomy" id="2292256"/>
    <lineage>
        <taxon>Bacteria</taxon>
        <taxon>Pseudomonadati</taxon>
        <taxon>Pseudomonadota</taxon>
        <taxon>Alphaproteobacteria</taxon>
        <taxon>Hyphomicrobiales</taxon>
        <taxon>Nitrobacteraceae</taxon>
        <taxon>Undibacter</taxon>
    </lineage>
</organism>
<dbReference type="NCBIfam" id="TIGR02215">
    <property type="entry name" value="phage_chp_gp8"/>
    <property type="match status" value="1"/>
</dbReference>
<sequence>MPSILLTAPAVEPLSLAEAKAFLRVEYNDDDDVIGALLAAARIHVEAQTRRALVAQQWRLTLDVWPADGRLKVLPAPLAALNAVRVYDDAGHASALDLQSFVVDTAGSQLVFAPWALAQPGRAAAGIEVDVTAGYGAAASDVPEPLRQAVRLLTAHWYENRGIAGASGTLPVTVAALIAPYRMLSL</sequence>
<gene>
    <name evidence="1" type="ORF">DXH78_16250</name>
</gene>
<dbReference type="InterPro" id="IPR021146">
    <property type="entry name" value="Phage_gp6-like_head-tail"/>
</dbReference>
<dbReference type="NCBIfam" id="TIGR01560">
    <property type="entry name" value="put_DNA_pack"/>
    <property type="match status" value="2"/>
</dbReference>
<proteinExistence type="predicted"/>
<dbReference type="OrthoDB" id="7597216at2"/>
<dbReference type="InterPro" id="IPR006450">
    <property type="entry name" value="Phage_HK97_gp6-like"/>
</dbReference>
<dbReference type="Proteomes" id="UP000263993">
    <property type="component" value="Unassembled WGS sequence"/>
</dbReference>
<accession>A0A371B3R7</accession>
<keyword evidence="2" id="KW-1185">Reference proteome</keyword>
<dbReference type="InterPro" id="IPR011738">
    <property type="entry name" value="Phage_CHP"/>
</dbReference>
<name>A0A371B3R7_9BRAD</name>
<evidence type="ECO:0000313" key="1">
    <source>
        <dbReference type="EMBL" id="RDV02147.1"/>
    </source>
</evidence>
<reference evidence="2" key="1">
    <citation type="submission" date="2018-08" db="EMBL/GenBank/DDBJ databases">
        <authorList>
            <person name="Kim S.-J."/>
            <person name="Jung G.-Y."/>
        </authorList>
    </citation>
    <scope>NUCLEOTIDE SEQUENCE [LARGE SCALE GENOMIC DNA]</scope>
    <source>
        <strain evidence="2">GY_H</strain>
    </source>
</reference>
<evidence type="ECO:0000313" key="2">
    <source>
        <dbReference type="Proteomes" id="UP000263993"/>
    </source>
</evidence>
<dbReference type="RefSeq" id="WP_115518268.1">
    <property type="nucleotide sequence ID" value="NZ_QRGO01000002.1"/>
</dbReference>
<comment type="caution">
    <text evidence="1">The sequence shown here is derived from an EMBL/GenBank/DDBJ whole genome shotgun (WGS) entry which is preliminary data.</text>
</comment>
<protein>
    <recommendedName>
        <fullName evidence="3">PhiE125 gp8 family phage protein</fullName>
    </recommendedName>
</protein>